<dbReference type="OrthoDB" id="103454at2759"/>
<keyword evidence="7" id="KW-1185">Reference proteome</keyword>
<reference evidence="7" key="1">
    <citation type="submission" date="2016-04" db="EMBL/GenBank/DDBJ databases">
        <title>Comparative genomics of biotechnologically important yeasts.</title>
        <authorList>
            <consortium name="DOE Joint Genome Institute"/>
            <person name="Riley R."/>
            <person name="Haridas S."/>
            <person name="Wolfe K.H."/>
            <person name="Lopes M.R."/>
            <person name="Hittinger C.T."/>
            <person name="Goker M."/>
            <person name="Salamov A."/>
            <person name="Wisecaver J."/>
            <person name="Long T.M."/>
            <person name="Aerts A.L."/>
            <person name="Barry K."/>
            <person name="Choi C."/>
            <person name="Clum A."/>
            <person name="Coughlan A.Y."/>
            <person name="Deshpande S."/>
            <person name="Douglass A.P."/>
            <person name="Hanson S.J."/>
            <person name="Klenk H.-P."/>
            <person name="Labutti K."/>
            <person name="Lapidus A."/>
            <person name="Lindquist E."/>
            <person name="Lipzen A."/>
            <person name="Meier-Kolthoff J.P."/>
            <person name="Ohm R.A."/>
            <person name="Otillar R.P."/>
            <person name="Pangilinan J."/>
            <person name="Peng Y."/>
            <person name="Rokas A."/>
            <person name="Rosa C.A."/>
            <person name="Scheuner C."/>
            <person name="Sibirny A.A."/>
            <person name="Slot J.C."/>
            <person name="Stielow J.B."/>
            <person name="Sun H."/>
            <person name="Kurtzman C.P."/>
            <person name="Blackwell M."/>
            <person name="Grigoriev I.V."/>
            <person name="Jeffries T.W."/>
        </authorList>
    </citation>
    <scope>NUCLEOTIDE SEQUENCE [LARGE SCALE GENOMIC DNA]</scope>
    <source>
        <strain evidence="7">NRRL YB-2248</strain>
    </source>
</reference>
<keyword evidence="4" id="KW-0539">Nucleus</keyword>
<dbReference type="PANTHER" id="PTHR13405:SF11">
    <property type="entry name" value="NUCLEAR PORE COMPLEX PROTEIN NUP133"/>
    <property type="match status" value="1"/>
</dbReference>
<dbReference type="GO" id="GO:0000972">
    <property type="term" value="P:transcription-dependent tethering of RNA polymerase II gene DNA at nuclear periphery"/>
    <property type="evidence" value="ECO:0007669"/>
    <property type="project" value="TreeGrafter"/>
</dbReference>
<evidence type="ECO:0000313" key="6">
    <source>
        <dbReference type="EMBL" id="ODV85593.1"/>
    </source>
</evidence>
<evidence type="ECO:0000256" key="2">
    <source>
        <dbReference type="ARBA" id="ARBA00005569"/>
    </source>
</evidence>
<sequence length="1101" mass="126077">MFSVSRLKSSPSKSTGHVASSVDSIGDSSRALPLLGESDHFKIFKRHSNLPRLKQDEIIFYGNTDDSTKNSILITSEKVLIYSYTSNEVNPASFEFEYLKNDFGILPQVKLIPNTINELQPGLVVVDSITGIVRFVESISLAPSLDILNNEHEMKLRLANGEFVTMTEYFEDIGLVLATNHRKVHVVTFVDQFGKVSLNSTDIQNPKSFLSFFGGGSGYDLERYDDANKIIAIKCLSQSLLRKKLLIQDEDGKFSCFECVKNNTPQLAIQANIKSFLQPFIDQLYSSYNAFKIKDLEPWGDDYLILGCVEVSNQQSALILFRVGIASYDDVKVHSCYQITTITTSEKYPKLHLLNNGSVAAIATNDSIALTDLTTDDTDKRWEDFVNFKSSVNVFGFGLEGNNSINILTGSGIYKVDISSAGSKLTPKLFVKSHIEQALKFEDGSNPLNFNFHNLKSEILSEDIEGAIYQISDDILTNKSAVLAKFSTVDSSLDKKVEVMNNLCQFVSNNFSLGSDLKLLLVNTAEKLNLSKELYHLIGNSELSDILTDIIRDDFNQSLSEFFTESVQSILELISKLILKSIETEEEVTNLVDFSSLLSNLFTSGYVVTEQNIRSKLLNLNYAEVMQIHPLFLDSIHILHEVNRVLKRLASTYSSQLESSVEIELKIKLNEIVLNLSFFLYYSTNNMIQYLSTREPTSEYTELIDNFRSFLDSNKSGWIDIFIISRKQQDIMPLAEFFEDLEGLCQCLESERMLITDIENPIMMINYQNEVEIKFEGYFSKFGYEFAETLFNYYIKTHKINLILTQFHQYQEYLNRFLESSYRTLRFSWILDMNDENYYQVAMKLIKYVSLAKEETVENKKLQLNLAKLSLIALDEDKEEIQICLDEIESKIRLVDLQINYESIVRNLTSGTDESLSIDKLITGSDYLFKNQLTSFQTELYKIITKLTSRIELSLIEIVQLLTLINFDSCNFESFDNLFKLLSILKESFSESPLQSNGKLQNYKVSVLEKLIWKRLLLTTDWTKMLKTYEIPNTNFYKVMTNLTNYQIDKPHSIDSLSTTSDELTLLEIDYSLLDDFKKEDELLSRLNNEVDLQKWLVMKY</sequence>
<evidence type="ECO:0000256" key="4">
    <source>
        <dbReference type="ARBA" id="ARBA00023242"/>
    </source>
</evidence>
<dbReference type="InterPro" id="IPR037624">
    <property type="entry name" value="Nup133-like"/>
</dbReference>
<dbReference type="GO" id="GO:0016973">
    <property type="term" value="P:poly(A)+ mRNA export from nucleus"/>
    <property type="evidence" value="ECO:0007669"/>
    <property type="project" value="TreeGrafter"/>
</dbReference>
<feature type="compositionally biased region" description="Low complexity" evidence="5">
    <location>
        <begin position="1"/>
        <end position="14"/>
    </location>
</feature>
<dbReference type="Proteomes" id="UP000094801">
    <property type="component" value="Unassembled WGS sequence"/>
</dbReference>
<dbReference type="GO" id="GO:0006606">
    <property type="term" value="P:protein import into nucleus"/>
    <property type="evidence" value="ECO:0007669"/>
    <property type="project" value="TreeGrafter"/>
</dbReference>
<comment type="similarity">
    <text evidence="2">Belongs to the nucleoporin Nup133 family.</text>
</comment>
<name>A0A1E4T1G9_9ASCO</name>
<dbReference type="AlphaFoldDB" id="A0A1E4T1G9"/>
<gene>
    <name evidence="6" type="ORF">CANARDRAFT_28357</name>
</gene>
<dbReference type="STRING" id="983967.A0A1E4T1G9"/>
<dbReference type="GO" id="GO:0017056">
    <property type="term" value="F:structural constituent of nuclear pore"/>
    <property type="evidence" value="ECO:0007669"/>
    <property type="project" value="InterPro"/>
</dbReference>
<evidence type="ECO:0000256" key="1">
    <source>
        <dbReference type="ARBA" id="ARBA00004123"/>
    </source>
</evidence>
<dbReference type="Gene3D" id="2.130.10.10">
    <property type="entry name" value="YVTN repeat-like/Quinoprotein amine dehydrogenase"/>
    <property type="match status" value="1"/>
</dbReference>
<accession>A0A1E4T1G9</accession>
<evidence type="ECO:0000313" key="7">
    <source>
        <dbReference type="Proteomes" id="UP000094801"/>
    </source>
</evidence>
<dbReference type="EMBL" id="KV453852">
    <property type="protein sequence ID" value="ODV85593.1"/>
    <property type="molecule type" value="Genomic_DNA"/>
</dbReference>
<evidence type="ECO:0000256" key="3">
    <source>
        <dbReference type="ARBA" id="ARBA00022448"/>
    </source>
</evidence>
<dbReference type="Gene3D" id="1.20.58.1380">
    <property type="match status" value="1"/>
</dbReference>
<dbReference type="PANTHER" id="PTHR13405">
    <property type="entry name" value="NUCLEAR PORE COMPLEX PROTEIN NUP133"/>
    <property type="match status" value="1"/>
</dbReference>
<keyword evidence="3" id="KW-0813">Transport</keyword>
<comment type="subcellular location">
    <subcellularLocation>
        <location evidence="1">Nucleus</location>
    </subcellularLocation>
</comment>
<dbReference type="SUPFAM" id="SSF117289">
    <property type="entry name" value="Nucleoporin domain"/>
    <property type="match status" value="1"/>
</dbReference>
<proteinExistence type="inferred from homology"/>
<feature type="region of interest" description="Disordered" evidence="5">
    <location>
        <begin position="1"/>
        <end position="25"/>
    </location>
</feature>
<dbReference type="GO" id="GO:0031080">
    <property type="term" value="C:nuclear pore outer ring"/>
    <property type="evidence" value="ECO:0007669"/>
    <property type="project" value="TreeGrafter"/>
</dbReference>
<evidence type="ECO:0000256" key="5">
    <source>
        <dbReference type="SAM" id="MobiDB-lite"/>
    </source>
</evidence>
<protein>
    <submittedName>
        <fullName evidence="6">Uncharacterized protein</fullName>
    </submittedName>
</protein>
<feature type="compositionally biased region" description="Polar residues" evidence="5">
    <location>
        <begin position="15"/>
        <end position="25"/>
    </location>
</feature>
<dbReference type="InterPro" id="IPR015943">
    <property type="entry name" value="WD40/YVTN_repeat-like_dom_sf"/>
</dbReference>
<organism evidence="6 7">
    <name type="scientific">[Candida] arabinofermentans NRRL YB-2248</name>
    <dbReference type="NCBI Taxonomy" id="983967"/>
    <lineage>
        <taxon>Eukaryota</taxon>
        <taxon>Fungi</taxon>
        <taxon>Dikarya</taxon>
        <taxon>Ascomycota</taxon>
        <taxon>Saccharomycotina</taxon>
        <taxon>Pichiomycetes</taxon>
        <taxon>Pichiales</taxon>
        <taxon>Pichiaceae</taxon>
        <taxon>Ogataea</taxon>
        <taxon>Ogataea/Candida clade</taxon>
    </lineage>
</organism>